<dbReference type="Gene3D" id="3.80.10.10">
    <property type="entry name" value="Ribonuclease Inhibitor"/>
    <property type="match status" value="4"/>
</dbReference>
<evidence type="ECO:0000313" key="13">
    <source>
        <dbReference type="Proteomes" id="UP000813463"/>
    </source>
</evidence>
<dbReference type="InterPro" id="IPR032675">
    <property type="entry name" value="LRR_dom_sf"/>
</dbReference>
<dbReference type="InterPro" id="IPR001611">
    <property type="entry name" value="Leu-rich_rpt"/>
</dbReference>
<keyword evidence="9 11" id="KW-0472">Membrane</keyword>
<feature type="transmembrane region" description="Helical" evidence="11">
    <location>
        <begin position="822"/>
        <end position="845"/>
    </location>
</feature>
<evidence type="ECO:0000313" key="14">
    <source>
        <dbReference type="RefSeq" id="XP_056697221.1"/>
    </source>
</evidence>
<evidence type="ECO:0000256" key="8">
    <source>
        <dbReference type="ARBA" id="ARBA00022989"/>
    </source>
</evidence>
<dbReference type="PANTHER" id="PTHR48063">
    <property type="entry name" value="LRR RECEPTOR-LIKE KINASE"/>
    <property type="match status" value="1"/>
</dbReference>
<keyword evidence="3" id="KW-1003">Cell membrane</keyword>
<dbReference type="SMART" id="SM00369">
    <property type="entry name" value="LRR_TYP"/>
    <property type="match status" value="10"/>
</dbReference>
<evidence type="ECO:0000259" key="12">
    <source>
        <dbReference type="Pfam" id="PF23598"/>
    </source>
</evidence>
<keyword evidence="6" id="KW-0732">Signal</keyword>
<evidence type="ECO:0000256" key="2">
    <source>
        <dbReference type="ARBA" id="ARBA00009592"/>
    </source>
</evidence>
<dbReference type="PRINTS" id="PR00019">
    <property type="entry name" value="LEURICHRPT"/>
</dbReference>
<accession>A0ABM3RNM6</accession>
<dbReference type="PANTHER" id="PTHR48063:SF112">
    <property type="entry name" value="RECEPTOR LIKE PROTEIN 30-LIKE"/>
    <property type="match status" value="1"/>
</dbReference>
<dbReference type="RefSeq" id="XP_056697221.1">
    <property type="nucleotide sequence ID" value="XM_056841243.1"/>
</dbReference>
<evidence type="ECO:0000256" key="4">
    <source>
        <dbReference type="ARBA" id="ARBA00022614"/>
    </source>
</evidence>
<keyword evidence="13" id="KW-1185">Reference proteome</keyword>
<dbReference type="Pfam" id="PF13855">
    <property type="entry name" value="LRR_8"/>
    <property type="match status" value="2"/>
</dbReference>
<dbReference type="Pfam" id="PF00560">
    <property type="entry name" value="LRR_1"/>
    <property type="match status" value="4"/>
</dbReference>
<dbReference type="GeneID" id="110784194"/>
<dbReference type="PROSITE" id="PS51450">
    <property type="entry name" value="LRR"/>
    <property type="match status" value="1"/>
</dbReference>
<dbReference type="InterPro" id="IPR046956">
    <property type="entry name" value="RLP23-like"/>
</dbReference>
<organism evidence="13 14">
    <name type="scientific">Spinacia oleracea</name>
    <name type="common">Spinach</name>
    <dbReference type="NCBI Taxonomy" id="3562"/>
    <lineage>
        <taxon>Eukaryota</taxon>
        <taxon>Viridiplantae</taxon>
        <taxon>Streptophyta</taxon>
        <taxon>Embryophyta</taxon>
        <taxon>Tracheophyta</taxon>
        <taxon>Spermatophyta</taxon>
        <taxon>Magnoliopsida</taxon>
        <taxon>eudicotyledons</taxon>
        <taxon>Gunneridae</taxon>
        <taxon>Pentapetalae</taxon>
        <taxon>Caryophyllales</taxon>
        <taxon>Chenopodiaceae</taxon>
        <taxon>Chenopodioideae</taxon>
        <taxon>Anserineae</taxon>
        <taxon>Spinacia</taxon>
    </lineage>
</organism>
<reference evidence="14" key="2">
    <citation type="submission" date="2025-08" db="UniProtKB">
        <authorList>
            <consortium name="RefSeq"/>
        </authorList>
    </citation>
    <scope>IDENTIFICATION</scope>
    <source>
        <tissue evidence="14">Leaf</tissue>
    </source>
</reference>
<gene>
    <name evidence="14" type="primary">LOC110784194</name>
</gene>
<proteinExistence type="inferred from homology"/>
<comment type="subcellular location">
    <subcellularLocation>
        <location evidence="1">Cell membrane</location>
        <topology evidence="1">Single-pass type I membrane protein</topology>
    </subcellularLocation>
</comment>
<evidence type="ECO:0000256" key="5">
    <source>
        <dbReference type="ARBA" id="ARBA00022692"/>
    </source>
</evidence>
<evidence type="ECO:0000256" key="10">
    <source>
        <dbReference type="ARBA" id="ARBA00023180"/>
    </source>
</evidence>
<keyword evidence="5 11" id="KW-0812">Transmembrane</keyword>
<keyword evidence="4" id="KW-0433">Leucine-rich repeat</keyword>
<keyword evidence="7" id="KW-0677">Repeat</keyword>
<name>A0ABM3RNM6_SPIOL</name>
<dbReference type="InterPro" id="IPR003591">
    <property type="entry name" value="Leu-rich_rpt_typical-subtyp"/>
</dbReference>
<dbReference type="Pfam" id="PF23598">
    <property type="entry name" value="LRR_14"/>
    <property type="match status" value="1"/>
</dbReference>
<dbReference type="SUPFAM" id="SSF52058">
    <property type="entry name" value="L domain-like"/>
    <property type="match status" value="2"/>
</dbReference>
<dbReference type="InterPro" id="IPR055414">
    <property type="entry name" value="LRR_R13L4/SHOC2-like"/>
</dbReference>
<protein>
    <submittedName>
        <fullName evidence="14">Receptor-like protein EIX1</fullName>
    </submittedName>
</protein>
<evidence type="ECO:0000256" key="11">
    <source>
        <dbReference type="SAM" id="Phobius"/>
    </source>
</evidence>
<evidence type="ECO:0000256" key="1">
    <source>
        <dbReference type="ARBA" id="ARBA00004251"/>
    </source>
</evidence>
<evidence type="ECO:0000256" key="7">
    <source>
        <dbReference type="ARBA" id="ARBA00022737"/>
    </source>
</evidence>
<sequence length="878" mass="99414">MKSKFEAADKEHKEAELRLCHFVQHRELIQQQADKVPVLRLKLREKDDYIRKLEQERVDLYTADQCEDCCSWSRVKCNPTTGHVSELRLHANYIERDDYAGNDNLFEARKMESSLVYLLELKHLEYLDVSANYFNFSKIPQFIGSMNQLRYLNLSYCSFSGKVPNELGNLTNLQVLDLKSYETNLFTDSLKWASNLRQLRHLNLRGTDLSQVNNWLDSLIGPLPFLRFLDLSNCSLVSRHHLKNSSSASHPPSIRILDLSYNNLEGEIPSFIQNLTSLESLDLFRTNFGPEIPLWLGELKGLVHLGLGEAAFTSVEGGDFWNLVRNLHNLTYLDINKTFLSLKISSDWVPPFQLQLFTASTCMINGPFPLWLKTQKSLTYLRLSDAGIHGALPKWFHKMQSLTFVDLSDNQITGCPTFPGNFVSLYLYNNSLSCQYLTNTRGRNTVNYHADIINLSNNFISGQFLEYLYHEMPNLGTLILSNNKINGSIPNSMCHFTSLHLLDLQRNRISGTIPHCLRDLYNLHFVSLSFNKLSGDIPCFNSNLSYLHLNDNMLSGQVPSCLANLSGLDILDVGENNLSGEIPTFITGINIPGLRILRLRNNKLKGFIPGQLCSLSRLQVLDLGHNYLTGSIPSCLSNLTEMNSRNESINYLLDFSDKNNVNEVIKGIECEYTSTLGYMVNIDLSCNKLIGSIPEEITNLSSLLGLNLSYNQLSGHIPASIGGLQSLESLDLSRNKLQGTIPTSMGVIYPLGFLDLSYNNLSGPIPTGRQLQTFTNSSYIDNPHLCGYPLSKKCQSNNDSPNGSSGDQNNEDEESEDKHETMWFYLVVMSGFATGFWCVVGTLLLKKSWRYTFFRRVEDAQDWLYVAIVVRMAKLKNK</sequence>
<feature type="domain" description="Disease resistance R13L4/SHOC-2-like LRR" evidence="12">
    <location>
        <begin position="190"/>
        <end position="383"/>
    </location>
</feature>
<evidence type="ECO:0000256" key="3">
    <source>
        <dbReference type="ARBA" id="ARBA00022475"/>
    </source>
</evidence>
<dbReference type="Proteomes" id="UP000813463">
    <property type="component" value="Chromosome 3"/>
</dbReference>
<comment type="similarity">
    <text evidence="2">Belongs to the RLP family.</text>
</comment>
<keyword evidence="8 11" id="KW-1133">Transmembrane helix</keyword>
<keyword evidence="10" id="KW-0325">Glycoprotein</keyword>
<evidence type="ECO:0000256" key="6">
    <source>
        <dbReference type="ARBA" id="ARBA00022729"/>
    </source>
</evidence>
<evidence type="ECO:0000256" key="9">
    <source>
        <dbReference type="ARBA" id="ARBA00023136"/>
    </source>
</evidence>
<reference evidence="13" key="1">
    <citation type="journal article" date="2021" name="Nat. Commun.">
        <title>Genomic analyses provide insights into spinach domestication and the genetic basis of agronomic traits.</title>
        <authorList>
            <person name="Cai X."/>
            <person name="Sun X."/>
            <person name="Xu C."/>
            <person name="Sun H."/>
            <person name="Wang X."/>
            <person name="Ge C."/>
            <person name="Zhang Z."/>
            <person name="Wang Q."/>
            <person name="Fei Z."/>
            <person name="Jiao C."/>
            <person name="Wang Q."/>
        </authorList>
    </citation>
    <scope>NUCLEOTIDE SEQUENCE [LARGE SCALE GENOMIC DNA]</scope>
    <source>
        <strain evidence="13">cv. Varoflay</strain>
    </source>
</reference>